<dbReference type="SUPFAM" id="SSF46785">
    <property type="entry name" value="Winged helix' DNA-binding domain"/>
    <property type="match status" value="1"/>
</dbReference>
<dbReference type="STRING" id="1391654.AKJ09_03606"/>
<feature type="compositionally biased region" description="Basic and acidic residues" evidence="4">
    <location>
        <begin position="30"/>
        <end position="41"/>
    </location>
</feature>
<dbReference type="EMBL" id="CP012333">
    <property type="protein sequence ID" value="AKU96942.1"/>
    <property type="molecule type" value="Genomic_DNA"/>
</dbReference>
<feature type="region of interest" description="Disordered" evidence="4">
    <location>
        <begin position="1"/>
        <end position="67"/>
    </location>
</feature>
<gene>
    <name evidence="6" type="ORF">AKJ09_03606</name>
</gene>
<evidence type="ECO:0000256" key="3">
    <source>
        <dbReference type="ARBA" id="ARBA00023163"/>
    </source>
</evidence>
<feature type="region of interest" description="Disordered" evidence="4">
    <location>
        <begin position="249"/>
        <end position="276"/>
    </location>
</feature>
<keyword evidence="3" id="KW-0804">Transcription</keyword>
<evidence type="ECO:0000256" key="2">
    <source>
        <dbReference type="ARBA" id="ARBA00023125"/>
    </source>
</evidence>
<keyword evidence="1" id="KW-0805">Transcription regulation</keyword>
<evidence type="ECO:0000256" key="1">
    <source>
        <dbReference type="ARBA" id="ARBA00023015"/>
    </source>
</evidence>
<feature type="compositionally biased region" description="Polar residues" evidence="4">
    <location>
        <begin position="14"/>
        <end position="25"/>
    </location>
</feature>
<dbReference type="InterPro" id="IPR000835">
    <property type="entry name" value="HTH_MarR-typ"/>
</dbReference>
<evidence type="ECO:0000313" key="6">
    <source>
        <dbReference type="EMBL" id="AKU96942.1"/>
    </source>
</evidence>
<reference evidence="6 7" key="1">
    <citation type="submission" date="2015-08" db="EMBL/GenBank/DDBJ databases">
        <authorList>
            <person name="Babu N.S."/>
            <person name="Beckwith C.J."/>
            <person name="Beseler K.G."/>
            <person name="Brison A."/>
            <person name="Carone J.V."/>
            <person name="Caskin T.P."/>
            <person name="Diamond M."/>
            <person name="Durham M.E."/>
            <person name="Foxe J.M."/>
            <person name="Go M."/>
            <person name="Henderson B.A."/>
            <person name="Jones I.B."/>
            <person name="McGettigan J.A."/>
            <person name="Micheletti S.J."/>
            <person name="Nasrallah M.E."/>
            <person name="Ortiz D."/>
            <person name="Piller C.R."/>
            <person name="Privatt S.R."/>
            <person name="Schneider S.L."/>
            <person name="Sharp S."/>
            <person name="Smith T.C."/>
            <person name="Stanton J.D."/>
            <person name="Ullery H.E."/>
            <person name="Wilson R.J."/>
            <person name="Serrano M.G."/>
            <person name="Buck G."/>
            <person name="Lee V."/>
            <person name="Wang Y."/>
            <person name="Carvalho R."/>
            <person name="Voegtly L."/>
            <person name="Shi R."/>
            <person name="Duckworth R."/>
            <person name="Johnson A."/>
            <person name="Loviza R."/>
            <person name="Walstead R."/>
            <person name="Shah Z."/>
            <person name="Kiflezghi M."/>
            <person name="Wade K."/>
            <person name="Ball S.L."/>
            <person name="Bradley K.W."/>
            <person name="Asai D.J."/>
            <person name="Bowman C.A."/>
            <person name="Russell D.A."/>
            <person name="Pope W.H."/>
            <person name="Jacobs-Sera D."/>
            <person name="Hendrix R.W."/>
            <person name="Hatfull G.F."/>
        </authorList>
    </citation>
    <scope>NUCLEOTIDE SEQUENCE [LARGE SCALE GENOMIC DNA]</scope>
    <source>
        <strain evidence="6 7">DSM 27648</strain>
    </source>
</reference>
<sequence>MLFLRSDLMRKSASIPQNRPQNRPQNGEPARAEAARAEAARAPRATAARASAPTSKPQPSASQVDPVQTARAAMLDGVGREIAASFPGITRLGGQIVAALYLEGAPLSMDELSEMLGRSKSNVFANLRALEAAGIAVRQRASGTRHDTFALRGKYPDVVVGAYLSRLRRVVVDKVSLCNRSLELLGEAEGDEADALRDKLTSLRRKYERFATVFADIVPMTDGPVDLEEIIDAVPETMMQMLAAMAKRALARSPSSPSGTTTSGEPQRATTAIKRP</sequence>
<dbReference type="Pfam" id="PF12802">
    <property type="entry name" value="MarR_2"/>
    <property type="match status" value="1"/>
</dbReference>
<evidence type="ECO:0000256" key="4">
    <source>
        <dbReference type="SAM" id="MobiDB-lite"/>
    </source>
</evidence>
<organism evidence="6 7">
    <name type="scientific">Labilithrix luteola</name>
    <dbReference type="NCBI Taxonomy" id="1391654"/>
    <lineage>
        <taxon>Bacteria</taxon>
        <taxon>Pseudomonadati</taxon>
        <taxon>Myxococcota</taxon>
        <taxon>Polyangia</taxon>
        <taxon>Polyangiales</taxon>
        <taxon>Labilitrichaceae</taxon>
        <taxon>Labilithrix</taxon>
    </lineage>
</organism>
<name>A0A0K1PTU7_9BACT</name>
<dbReference type="PANTHER" id="PTHR38465:SF1">
    <property type="entry name" value="HTH-TYPE TRANSCRIPTIONAL REGULATOR MJ1563-RELATED"/>
    <property type="match status" value="1"/>
</dbReference>
<dbReference type="InterPro" id="IPR036390">
    <property type="entry name" value="WH_DNA-bd_sf"/>
</dbReference>
<evidence type="ECO:0000313" key="7">
    <source>
        <dbReference type="Proteomes" id="UP000064967"/>
    </source>
</evidence>
<feature type="domain" description="HTH marR-type" evidence="5">
    <location>
        <begin position="88"/>
        <end position="143"/>
    </location>
</feature>
<accession>A0A0K1PTU7</accession>
<dbReference type="GO" id="GO:0003677">
    <property type="term" value="F:DNA binding"/>
    <property type="evidence" value="ECO:0007669"/>
    <property type="project" value="UniProtKB-KW"/>
</dbReference>
<feature type="compositionally biased region" description="Low complexity" evidence="4">
    <location>
        <begin position="249"/>
        <end position="264"/>
    </location>
</feature>
<dbReference type="KEGG" id="llu:AKJ09_03606"/>
<evidence type="ECO:0000259" key="5">
    <source>
        <dbReference type="Pfam" id="PF12802"/>
    </source>
</evidence>
<dbReference type="Proteomes" id="UP000064967">
    <property type="component" value="Chromosome"/>
</dbReference>
<dbReference type="InterPro" id="IPR052362">
    <property type="entry name" value="HTH-GbsR_regulator"/>
</dbReference>
<dbReference type="AlphaFoldDB" id="A0A0K1PTU7"/>
<protein>
    <recommendedName>
        <fullName evidence="5">HTH marR-type domain-containing protein</fullName>
    </recommendedName>
</protein>
<dbReference type="PANTHER" id="PTHR38465">
    <property type="entry name" value="HTH-TYPE TRANSCRIPTIONAL REGULATOR MJ1563-RELATED"/>
    <property type="match status" value="1"/>
</dbReference>
<feature type="compositionally biased region" description="Polar residues" evidence="4">
    <location>
        <begin position="57"/>
        <end position="66"/>
    </location>
</feature>
<dbReference type="InterPro" id="IPR036388">
    <property type="entry name" value="WH-like_DNA-bd_sf"/>
</dbReference>
<keyword evidence="7" id="KW-1185">Reference proteome</keyword>
<proteinExistence type="predicted"/>
<dbReference type="Gene3D" id="1.10.10.10">
    <property type="entry name" value="Winged helix-like DNA-binding domain superfamily/Winged helix DNA-binding domain"/>
    <property type="match status" value="1"/>
</dbReference>
<feature type="compositionally biased region" description="Low complexity" evidence="4">
    <location>
        <begin position="42"/>
        <end position="55"/>
    </location>
</feature>
<keyword evidence="2" id="KW-0238">DNA-binding</keyword>